<dbReference type="OrthoDB" id="3698573at2"/>
<dbReference type="InterPro" id="IPR050273">
    <property type="entry name" value="GppA/Ppx_hydrolase"/>
</dbReference>
<dbReference type="PANTHER" id="PTHR30005:SF0">
    <property type="entry name" value="RETROGRADE REGULATION PROTEIN 2"/>
    <property type="match status" value="1"/>
</dbReference>
<dbReference type="Gene3D" id="3.30.420.150">
    <property type="entry name" value="Exopolyphosphatase. Domain 2"/>
    <property type="match status" value="1"/>
</dbReference>
<dbReference type="SUPFAM" id="SSF53067">
    <property type="entry name" value="Actin-like ATPase domain"/>
    <property type="match status" value="2"/>
</dbReference>
<dbReference type="Proteomes" id="UP000183900">
    <property type="component" value="Unassembled WGS sequence"/>
</dbReference>
<feature type="domain" description="Exopolyphosphatase C-terminal" evidence="2">
    <location>
        <begin position="321"/>
        <end position="504"/>
    </location>
</feature>
<dbReference type="CDD" id="cd24052">
    <property type="entry name" value="ASKHA_NBD_HpPPX-GppA-like"/>
    <property type="match status" value="1"/>
</dbReference>
<sequence length="509" mass="55478">MADLSEKHPPARGRFNGSGPVAVIDIGSNSVRLVVYEREARAPTILFNEKVLAGLGRGIATTGELAEESTASALAALSRFRFLCSHLDVKAVYVLATAAARDASNGAAFVAEVERVTGQTVRILNGAEEAYYSALGIMAGFWKPHGVVGDLGGGSLELVSISARGPGEGETFPLGGLRLQEASGGRIPRAQKIVDDALAKANWPARAARHTFYAVGGTWRSLARLHLFQAGYPLHVMHNYAIPAEEAIEFCRVVSTRDVNTLDFIDVISRQRRALLPFGAIVMERVLRAMKADRVVMSATGVREGLLYEHLPPAIRRQDPLLETARELAHLRARSPQYAEELITWTDQLMPVIGVDETEDELRLRHAACLLSDIGWRAHPDYRGEQSLNIISNAAFAGIDHAGRAYLAMTVFFRHQGLIDDALSPRLRELAPTRLKERARILGAALRVASLISASMPGTLLKTQIQRDEDSLTLTLPGELAMLDGERLRKRMVQFAKLVGAKGEVLPLP</sequence>
<dbReference type="GO" id="GO:0016462">
    <property type="term" value="F:pyrophosphatase activity"/>
    <property type="evidence" value="ECO:0007669"/>
    <property type="project" value="TreeGrafter"/>
</dbReference>
<dbReference type="InterPro" id="IPR003695">
    <property type="entry name" value="Ppx_GppA_N"/>
</dbReference>
<dbReference type="InterPro" id="IPR048951">
    <property type="entry name" value="Ppx_C"/>
</dbReference>
<reference evidence="4" key="1">
    <citation type="submission" date="2015-08" db="EMBL/GenBank/DDBJ databases">
        <authorList>
            <person name="Varghese N."/>
        </authorList>
    </citation>
    <scope>NUCLEOTIDE SEQUENCE [LARGE SCALE GENOMIC DNA]</scope>
    <source>
        <strain evidence="4">DSM 23407</strain>
    </source>
</reference>
<organism evidence="3 4">
    <name type="scientific">Pannonibacter indicus</name>
    <dbReference type="NCBI Taxonomy" id="466044"/>
    <lineage>
        <taxon>Bacteria</taxon>
        <taxon>Pseudomonadati</taxon>
        <taxon>Pseudomonadota</taxon>
        <taxon>Alphaproteobacteria</taxon>
        <taxon>Hyphomicrobiales</taxon>
        <taxon>Stappiaceae</taxon>
        <taxon>Pannonibacter</taxon>
    </lineage>
</organism>
<gene>
    <name evidence="3" type="ORF">Ga0061067_104233</name>
</gene>
<dbReference type="InterPro" id="IPR043129">
    <property type="entry name" value="ATPase_NBD"/>
</dbReference>
<evidence type="ECO:0000259" key="1">
    <source>
        <dbReference type="Pfam" id="PF02541"/>
    </source>
</evidence>
<dbReference type="AlphaFoldDB" id="A0A0K6HY58"/>
<accession>A0A0K6HY58</accession>
<dbReference type="SUPFAM" id="SSF109604">
    <property type="entry name" value="HD-domain/PDEase-like"/>
    <property type="match status" value="1"/>
</dbReference>
<evidence type="ECO:0000313" key="4">
    <source>
        <dbReference type="Proteomes" id="UP000183900"/>
    </source>
</evidence>
<feature type="domain" description="Ppx/GppA phosphatase N-terminal" evidence="1">
    <location>
        <begin position="34"/>
        <end position="312"/>
    </location>
</feature>
<dbReference type="RefSeq" id="WP_055455488.1">
    <property type="nucleotide sequence ID" value="NZ_CYHE01000004.1"/>
</dbReference>
<dbReference type="Pfam" id="PF21697">
    <property type="entry name" value="Ppx_C"/>
    <property type="match status" value="1"/>
</dbReference>
<evidence type="ECO:0000259" key="2">
    <source>
        <dbReference type="Pfam" id="PF21697"/>
    </source>
</evidence>
<keyword evidence="3" id="KW-0378">Hydrolase</keyword>
<dbReference type="Gene3D" id="3.30.420.40">
    <property type="match status" value="1"/>
</dbReference>
<protein>
    <submittedName>
        <fullName evidence="3">Exopolyphosphatase/pppGpp-phosphohydrolase</fullName>
    </submittedName>
</protein>
<keyword evidence="4" id="KW-1185">Reference proteome</keyword>
<dbReference type="PANTHER" id="PTHR30005">
    <property type="entry name" value="EXOPOLYPHOSPHATASE"/>
    <property type="match status" value="1"/>
</dbReference>
<evidence type="ECO:0000313" key="3">
    <source>
        <dbReference type="EMBL" id="CUA95967.1"/>
    </source>
</evidence>
<dbReference type="Pfam" id="PF02541">
    <property type="entry name" value="Ppx-GppA"/>
    <property type="match status" value="1"/>
</dbReference>
<dbReference type="EMBL" id="CYHE01000004">
    <property type="protein sequence ID" value="CUA95967.1"/>
    <property type="molecule type" value="Genomic_DNA"/>
</dbReference>
<proteinExistence type="predicted"/>
<name>A0A0K6HY58_9HYPH</name>
<dbReference type="Gene3D" id="1.10.3210.10">
    <property type="entry name" value="Hypothetical protein af1432"/>
    <property type="match status" value="1"/>
</dbReference>